<proteinExistence type="predicted"/>
<name>A0A4Y2A968_ARAVE</name>
<dbReference type="OrthoDB" id="6753017at2759"/>
<accession>A0A4Y2A968</accession>
<reference evidence="1 2" key="1">
    <citation type="journal article" date="2019" name="Sci. Rep.">
        <title>Orb-weaving spider Araneus ventricosus genome elucidates the spidroin gene catalogue.</title>
        <authorList>
            <person name="Kono N."/>
            <person name="Nakamura H."/>
            <person name="Ohtoshi R."/>
            <person name="Moran D.A.P."/>
            <person name="Shinohara A."/>
            <person name="Yoshida Y."/>
            <person name="Fujiwara M."/>
            <person name="Mori M."/>
            <person name="Tomita M."/>
            <person name="Arakawa K."/>
        </authorList>
    </citation>
    <scope>NUCLEOTIDE SEQUENCE [LARGE SCALE GENOMIC DNA]</scope>
</reference>
<dbReference type="AlphaFoldDB" id="A0A4Y2A968"/>
<evidence type="ECO:0008006" key="3">
    <source>
        <dbReference type="Google" id="ProtNLM"/>
    </source>
</evidence>
<evidence type="ECO:0000313" key="1">
    <source>
        <dbReference type="EMBL" id="GBL75929.1"/>
    </source>
</evidence>
<sequence length="299" mass="33457">MILYFQSEGICDIQADVVANILICSIAINTCQTNARSVAVIGNDKDLLAILIARGISGTSLYILRPLSANYEEKYYNITKTQEDFGPITDAFLFLHVPTRCNTISAISRKGKSTAFKLIKENQELCSLISHFNIPHLDPQKVIEIGEVFLKHLFRGKQIKSLDDLRYILYNKEGTNTLSLKFNLATLPPTSAAFPQHSLRVYLQVQQWLRNSLDPIEWGWLMKDGILNTVPSTLPAASEVLLQFISCHCKINLTRDCDSRCQCKKGDLHCAKFCTSCLVETCKNSATPTNGFEDAADDE</sequence>
<evidence type="ECO:0000313" key="2">
    <source>
        <dbReference type="Proteomes" id="UP000499080"/>
    </source>
</evidence>
<comment type="caution">
    <text evidence="1">The sequence shown here is derived from an EMBL/GenBank/DDBJ whole genome shotgun (WGS) entry which is preliminary data.</text>
</comment>
<gene>
    <name evidence="1" type="ORF">AVEN_234261_1</name>
</gene>
<organism evidence="1 2">
    <name type="scientific">Araneus ventricosus</name>
    <name type="common">Orbweaver spider</name>
    <name type="synonym">Epeira ventricosa</name>
    <dbReference type="NCBI Taxonomy" id="182803"/>
    <lineage>
        <taxon>Eukaryota</taxon>
        <taxon>Metazoa</taxon>
        <taxon>Ecdysozoa</taxon>
        <taxon>Arthropoda</taxon>
        <taxon>Chelicerata</taxon>
        <taxon>Arachnida</taxon>
        <taxon>Araneae</taxon>
        <taxon>Araneomorphae</taxon>
        <taxon>Entelegynae</taxon>
        <taxon>Araneoidea</taxon>
        <taxon>Araneidae</taxon>
        <taxon>Araneus</taxon>
    </lineage>
</organism>
<keyword evidence="2" id="KW-1185">Reference proteome</keyword>
<protein>
    <recommendedName>
        <fullName evidence="3">Tesmin/TSO1-like CXC domain-containing protein</fullName>
    </recommendedName>
</protein>
<dbReference type="Proteomes" id="UP000499080">
    <property type="component" value="Unassembled WGS sequence"/>
</dbReference>
<dbReference type="EMBL" id="BGPR01000009">
    <property type="protein sequence ID" value="GBL75929.1"/>
    <property type="molecule type" value="Genomic_DNA"/>
</dbReference>